<evidence type="ECO:0000313" key="2">
    <source>
        <dbReference type="Proteomes" id="UP001205843"/>
    </source>
</evidence>
<gene>
    <name evidence="1" type="ORF">J2T57_001444</name>
</gene>
<dbReference type="Proteomes" id="UP001205843">
    <property type="component" value="Unassembled WGS sequence"/>
</dbReference>
<dbReference type="RefSeq" id="WP_253476281.1">
    <property type="nucleotide sequence ID" value="NZ_JALJXV010000003.1"/>
</dbReference>
<keyword evidence="2" id="KW-1185">Reference proteome</keyword>
<protein>
    <recommendedName>
        <fullName evidence="3">Phosphoribosylanthranilate isomerase</fullName>
    </recommendedName>
</protein>
<dbReference type="AlphaFoldDB" id="A0AAE3G2Q6"/>
<comment type="caution">
    <text evidence="1">The sequence shown here is derived from an EMBL/GenBank/DDBJ whole genome shotgun (WGS) entry which is preliminary data.</text>
</comment>
<accession>A0AAE3G2Q6</accession>
<sequence length="238" mass="25555">MRKTRLLRCCTLTGIDPATGPGALRDLAAEFPFVEFGVLYSVSQAGSGRYPAMDWIERLVSDLGGPGGPALALHVCGKAVFQFLDVERRSHVREVAAHFGRVQLNLRATVRTPGQIREALALAPAHQRIITQHNTCNAGLTTALLDADRHEVLFDASGGLGRLPDAWPDPITGKPCGYAGGLGPDTLPLELPRIAAAAGGQPYWIDMEGRIRDAHDRFDLVAARRALAVVSARLTPQP</sequence>
<proteinExistence type="predicted"/>
<reference evidence="1" key="1">
    <citation type="submission" date="2022-03" db="EMBL/GenBank/DDBJ databases">
        <title>Genomic Encyclopedia of Type Strains, Phase III (KMG-III): the genomes of soil and plant-associated and newly described type strains.</title>
        <authorList>
            <person name="Whitman W."/>
        </authorList>
    </citation>
    <scope>NUCLEOTIDE SEQUENCE</scope>
    <source>
        <strain evidence="1">ANL 6-2</strain>
    </source>
</reference>
<organism evidence="1 2">
    <name type="scientific">Natronocella acetinitrilica</name>
    <dbReference type="NCBI Taxonomy" id="414046"/>
    <lineage>
        <taxon>Bacteria</taxon>
        <taxon>Pseudomonadati</taxon>
        <taxon>Pseudomonadota</taxon>
        <taxon>Gammaproteobacteria</taxon>
        <taxon>Chromatiales</taxon>
        <taxon>Ectothiorhodospiraceae</taxon>
        <taxon>Natronocella</taxon>
    </lineage>
</organism>
<evidence type="ECO:0008006" key="3">
    <source>
        <dbReference type="Google" id="ProtNLM"/>
    </source>
</evidence>
<dbReference type="EMBL" id="JALJXV010000003">
    <property type="protein sequence ID" value="MCP1674342.1"/>
    <property type="molecule type" value="Genomic_DNA"/>
</dbReference>
<name>A0AAE3G2Q6_9GAMM</name>
<evidence type="ECO:0000313" key="1">
    <source>
        <dbReference type="EMBL" id="MCP1674342.1"/>
    </source>
</evidence>